<dbReference type="PROSITE" id="PS51257">
    <property type="entry name" value="PROKAR_LIPOPROTEIN"/>
    <property type="match status" value="1"/>
</dbReference>
<dbReference type="STRING" id="1052260.SAMN05660199_04208"/>
<name>A0A1H0TNG8_9ACTN</name>
<accession>A0A1H0TNG8</accession>
<organism evidence="1 2">
    <name type="scientific">Klenkia soli</name>
    <dbReference type="NCBI Taxonomy" id="1052260"/>
    <lineage>
        <taxon>Bacteria</taxon>
        <taxon>Bacillati</taxon>
        <taxon>Actinomycetota</taxon>
        <taxon>Actinomycetes</taxon>
        <taxon>Geodermatophilales</taxon>
        <taxon>Geodermatophilaceae</taxon>
        <taxon>Klenkia</taxon>
    </lineage>
</organism>
<dbReference type="AlphaFoldDB" id="A0A1H0TNG8"/>
<dbReference type="Proteomes" id="UP000199088">
    <property type="component" value="Unassembled WGS sequence"/>
</dbReference>
<protein>
    <submittedName>
        <fullName evidence="1">Uncharacterized protein</fullName>
    </submittedName>
</protein>
<reference evidence="2" key="1">
    <citation type="submission" date="2016-10" db="EMBL/GenBank/DDBJ databases">
        <authorList>
            <person name="Varghese N."/>
            <person name="Submissions S."/>
        </authorList>
    </citation>
    <scope>NUCLEOTIDE SEQUENCE [LARGE SCALE GENOMIC DNA]</scope>
    <source>
        <strain evidence="2">DSM 45843</strain>
    </source>
</reference>
<evidence type="ECO:0000313" key="2">
    <source>
        <dbReference type="Proteomes" id="UP000199088"/>
    </source>
</evidence>
<proteinExistence type="predicted"/>
<evidence type="ECO:0000313" key="1">
    <source>
        <dbReference type="EMBL" id="SDP55411.1"/>
    </source>
</evidence>
<gene>
    <name evidence="1" type="ORF">SAMN05660199_04208</name>
</gene>
<dbReference type="OrthoDB" id="9849437at2"/>
<sequence length="319" mass="31975">MGRLRTAVLLALVATGVVGCSTPRAEVEAAERLWGSIPDDVRDALGLGDPEGHAWGSIGEHWQIEAELGIRATPDPRVLGSGIASACHAVVDALAGTDVQAFGVMPFVPGVVRATHETCDRGLALGSWSTELGSADSPGRWTEQGDLVLGRERDGRAEMLGPGLRLTAGTVTASSTTTPWTSAVVPFDAAAWDAALTAASTPLPLSPAPPDQQIVLRVPAGTAVTGTAECGVGRGATTVTVASPIFAAATISSISVHAASPDDDPAPGGALCGAGPVSAPIRPTLSYTTAAGEAVDVAVVAVGRETVRGSRLTASVAAG</sequence>
<keyword evidence="2" id="KW-1185">Reference proteome</keyword>
<dbReference type="EMBL" id="FNIR01000016">
    <property type="protein sequence ID" value="SDP55411.1"/>
    <property type="molecule type" value="Genomic_DNA"/>
</dbReference>
<dbReference type="RefSeq" id="WP_131801811.1">
    <property type="nucleotide sequence ID" value="NZ_FNIR01000016.1"/>
</dbReference>